<sequence>MAEEINQLTLPNEGELLPIGSVVTVKFLDQAVMIYGRKQEQQGEEQKIWDYVACPYPQGHLSNETNVFFNRDQIEAVVFKGLETAGELLLRERLKEVFEKRS</sequence>
<evidence type="ECO:0000313" key="1">
    <source>
        <dbReference type="EMBL" id="MCM3715938.1"/>
    </source>
</evidence>
<dbReference type="AlphaFoldDB" id="A0A9X2DT43"/>
<keyword evidence="2" id="KW-1185">Reference proteome</keyword>
<name>A0A9X2DT43_9BACI</name>
<dbReference type="Pfam" id="PF13780">
    <property type="entry name" value="DUF4176"/>
    <property type="match status" value="1"/>
</dbReference>
<organism evidence="1 2">
    <name type="scientific">Halalkalibacter oceani</name>
    <dbReference type="NCBI Taxonomy" id="1653776"/>
    <lineage>
        <taxon>Bacteria</taxon>
        <taxon>Bacillati</taxon>
        <taxon>Bacillota</taxon>
        <taxon>Bacilli</taxon>
        <taxon>Bacillales</taxon>
        <taxon>Bacillaceae</taxon>
        <taxon>Halalkalibacter</taxon>
    </lineage>
</organism>
<comment type="caution">
    <text evidence="1">The sequence shown here is derived from an EMBL/GenBank/DDBJ whole genome shotgun (WGS) entry which is preliminary data.</text>
</comment>
<dbReference type="InterPro" id="IPR025233">
    <property type="entry name" value="DUF4176"/>
</dbReference>
<proteinExistence type="predicted"/>
<evidence type="ECO:0000313" key="2">
    <source>
        <dbReference type="Proteomes" id="UP001139179"/>
    </source>
</evidence>
<accession>A0A9X2DT43</accession>
<dbReference type="Proteomes" id="UP001139179">
    <property type="component" value="Unassembled WGS sequence"/>
</dbReference>
<dbReference type="EMBL" id="JAMBOL010000024">
    <property type="protein sequence ID" value="MCM3715938.1"/>
    <property type="molecule type" value="Genomic_DNA"/>
</dbReference>
<gene>
    <name evidence="1" type="ORF">M3202_17930</name>
</gene>
<protein>
    <submittedName>
        <fullName evidence="1">DUF4176 domain-containing protein</fullName>
    </submittedName>
</protein>
<reference evidence="1" key="1">
    <citation type="submission" date="2022-05" db="EMBL/GenBank/DDBJ databases">
        <title>Comparative Genomics of Spacecraft Associated Microbes.</title>
        <authorList>
            <person name="Tran M.T."/>
            <person name="Wright A."/>
            <person name="Seuylemezian A."/>
            <person name="Eisen J."/>
            <person name="Coil D."/>
        </authorList>
    </citation>
    <scope>NUCLEOTIDE SEQUENCE</scope>
    <source>
        <strain evidence="1">214.1.1</strain>
    </source>
</reference>
<dbReference type="RefSeq" id="WP_251224628.1">
    <property type="nucleotide sequence ID" value="NZ_JAMBOL010000024.1"/>
</dbReference>